<protein>
    <submittedName>
        <fullName evidence="2">Uncharacterized protein</fullName>
    </submittedName>
</protein>
<keyword evidence="3" id="KW-1185">Reference proteome</keyword>
<dbReference type="AlphaFoldDB" id="A0A8T0N8D2"/>
<gene>
    <name evidence="2" type="ORF">PVAP13_9NG739677</name>
</gene>
<evidence type="ECO:0000313" key="2">
    <source>
        <dbReference type="EMBL" id="KAG2543304.1"/>
    </source>
</evidence>
<feature type="compositionally biased region" description="Basic residues" evidence="1">
    <location>
        <begin position="85"/>
        <end position="99"/>
    </location>
</feature>
<feature type="compositionally biased region" description="Basic residues" evidence="1">
    <location>
        <begin position="60"/>
        <end position="71"/>
    </location>
</feature>
<feature type="region of interest" description="Disordered" evidence="1">
    <location>
        <begin position="59"/>
        <end position="111"/>
    </location>
</feature>
<name>A0A8T0N8D2_PANVG</name>
<dbReference type="EMBL" id="CM029054">
    <property type="protein sequence ID" value="KAG2543304.1"/>
    <property type="molecule type" value="Genomic_DNA"/>
</dbReference>
<accession>A0A8T0N8D2</accession>
<dbReference type="Proteomes" id="UP000823388">
    <property type="component" value="Chromosome 9N"/>
</dbReference>
<evidence type="ECO:0000313" key="3">
    <source>
        <dbReference type="Proteomes" id="UP000823388"/>
    </source>
</evidence>
<evidence type="ECO:0000256" key="1">
    <source>
        <dbReference type="SAM" id="MobiDB-lite"/>
    </source>
</evidence>
<comment type="caution">
    <text evidence="2">The sequence shown here is derived from an EMBL/GenBank/DDBJ whole genome shotgun (WGS) entry which is preliminary data.</text>
</comment>
<feature type="region of interest" description="Disordered" evidence="1">
    <location>
        <begin position="1"/>
        <end position="29"/>
    </location>
</feature>
<organism evidence="2 3">
    <name type="scientific">Panicum virgatum</name>
    <name type="common">Blackwell switchgrass</name>
    <dbReference type="NCBI Taxonomy" id="38727"/>
    <lineage>
        <taxon>Eukaryota</taxon>
        <taxon>Viridiplantae</taxon>
        <taxon>Streptophyta</taxon>
        <taxon>Embryophyta</taxon>
        <taxon>Tracheophyta</taxon>
        <taxon>Spermatophyta</taxon>
        <taxon>Magnoliopsida</taxon>
        <taxon>Liliopsida</taxon>
        <taxon>Poales</taxon>
        <taxon>Poaceae</taxon>
        <taxon>PACMAD clade</taxon>
        <taxon>Panicoideae</taxon>
        <taxon>Panicodae</taxon>
        <taxon>Paniceae</taxon>
        <taxon>Panicinae</taxon>
        <taxon>Panicum</taxon>
        <taxon>Panicum sect. Hiantes</taxon>
    </lineage>
</organism>
<reference evidence="2" key="1">
    <citation type="submission" date="2020-05" db="EMBL/GenBank/DDBJ databases">
        <title>WGS assembly of Panicum virgatum.</title>
        <authorList>
            <person name="Lovell J.T."/>
            <person name="Jenkins J."/>
            <person name="Shu S."/>
            <person name="Juenger T.E."/>
            <person name="Schmutz J."/>
        </authorList>
    </citation>
    <scope>NUCLEOTIDE SEQUENCE</scope>
    <source>
        <strain evidence="2">AP13</strain>
    </source>
</reference>
<sequence length="125" mass="14154">MKKERPFRRERGVSRRRIGAASCSQSRARQHIAARAQPTGDREKWSRAVAVVVLPVGGRFGRRSPHLRRARQPQPHPRGPASRTFRARRGHERAPRSRTFHSPPDQSRTEVKLVFSAAAPPLSRG</sequence>
<feature type="compositionally biased region" description="Basic and acidic residues" evidence="1">
    <location>
        <begin position="1"/>
        <end position="13"/>
    </location>
</feature>
<proteinExistence type="predicted"/>